<dbReference type="FunFam" id="1.20.1250.20:FF:000057">
    <property type="entry name" value="MFS general substrate transporter"/>
    <property type="match status" value="1"/>
</dbReference>
<keyword evidence="4 12" id="KW-0812">Transmembrane</keyword>
<dbReference type="GO" id="GO:0005524">
    <property type="term" value="F:ATP binding"/>
    <property type="evidence" value="ECO:0007669"/>
    <property type="project" value="InterPro"/>
</dbReference>
<dbReference type="InterPro" id="IPR001650">
    <property type="entry name" value="Helicase_C-like"/>
</dbReference>
<keyword evidence="9 12" id="KW-0472">Membrane</keyword>
<feature type="transmembrane region" description="Helical" evidence="12">
    <location>
        <begin position="403"/>
        <end position="424"/>
    </location>
</feature>
<accession>A0AB34FM86</accession>
<dbReference type="PANTHER" id="PTHR45629:SF7">
    <property type="entry name" value="DNA EXCISION REPAIR PROTEIN ERCC-6-RELATED"/>
    <property type="match status" value="1"/>
</dbReference>
<evidence type="ECO:0000256" key="9">
    <source>
        <dbReference type="ARBA" id="ARBA00023136"/>
    </source>
</evidence>
<evidence type="ECO:0000256" key="4">
    <source>
        <dbReference type="ARBA" id="ARBA00022692"/>
    </source>
</evidence>
<dbReference type="FunFam" id="3.40.50.10810:FF:000019">
    <property type="entry name" value="DNA excision repair protein ERCC-6-like 2 isoform X1"/>
    <property type="match status" value="1"/>
</dbReference>
<dbReference type="GO" id="GO:0016020">
    <property type="term" value="C:membrane"/>
    <property type="evidence" value="ECO:0007669"/>
    <property type="project" value="UniProtKB-SubCell"/>
</dbReference>
<dbReference type="Pfam" id="PF14773">
    <property type="entry name" value="VIGSSK"/>
    <property type="match status" value="1"/>
</dbReference>
<keyword evidence="17" id="KW-1185">Reference proteome</keyword>
<evidence type="ECO:0000256" key="2">
    <source>
        <dbReference type="ARBA" id="ARBA00004141"/>
    </source>
</evidence>
<dbReference type="SMART" id="SM00490">
    <property type="entry name" value="HELICc"/>
    <property type="match status" value="1"/>
</dbReference>
<feature type="transmembrane region" description="Helical" evidence="12">
    <location>
        <begin position="108"/>
        <end position="130"/>
    </location>
</feature>
<dbReference type="FunFam" id="1.20.1250.20:FF:000013">
    <property type="entry name" value="MFS general substrate transporter"/>
    <property type="match status" value="1"/>
</dbReference>
<feature type="region of interest" description="Disordered" evidence="11">
    <location>
        <begin position="1580"/>
        <end position="1600"/>
    </location>
</feature>
<dbReference type="GO" id="GO:0008233">
    <property type="term" value="F:peptidase activity"/>
    <property type="evidence" value="ECO:0007669"/>
    <property type="project" value="UniProtKB-KW"/>
</dbReference>
<dbReference type="Gene3D" id="3.40.50.300">
    <property type="entry name" value="P-loop containing nucleotide triphosphate hydrolases"/>
    <property type="match status" value="1"/>
</dbReference>
<keyword evidence="10" id="KW-0539">Nucleus</keyword>
<feature type="region of interest" description="Disordered" evidence="11">
    <location>
        <begin position="1761"/>
        <end position="1859"/>
    </location>
</feature>
<feature type="transmembrane region" description="Helical" evidence="12">
    <location>
        <begin position="142"/>
        <end position="163"/>
    </location>
</feature>
<dbReference type="Pfam" id="PF00176">
    <property type="entry name" value="SNF2-rel_dom"/>
    <property type="match status" value="1"/>
</dbReference>
<dbReference type="InterPro" id="IPR029256">
    <property type="entry name" value="Heliccase-ass-bd"/>
</dbReference>
<dbReference type="Pfam" id="PF25806">
    <property type="entry name" value="RHH_ERCC6L2"/>
    <property type="match status" value="1"/>
</dbReference>
<dbReference type="InterPro" id="IPR049730">
    <property type="entry name" value="SNF2/RAD54-like_C"/>
</dbReference>
<reference evidence="16" key="1">
    <citation type="submission" date="2023-01" db="EMBL/GenBank/DDBJ databases">
        <title>The growth and conidiation of Purpureocillium lavendulum are regulated by nitrogen source and histone H3K14 acetylation.</title>
        <authorList>
            <person name="Tang P."/>
            <person name="Han J."/>
            <person name="Zhang C."/>
            <person name="Tang P."/>
            <person name="Qi F."/>
            <person name="Zhang K."/>
            <person name="Liang L."/>
        </authorList>
    </citation>
    <scope>NUCLEOTIDE SEQUENCE</scope>
    <source>
        <strain evidence="16">YMF1.00683</strain>
    </source>
</reference>
<dbReference type="InterPro" id="IPR000330">
    <property type="entry name" value="SNF2_N"/>
</dbReference>
<dbReference type="Pfam" id="PF00271">
    <property type="entry name" value="Helicase_C"/>
    <property type="match status" value="1"/>
</dbReference>
<evidence type="ECO:0000256" key="7">
    <source>
        <dbReference type="ARBA" id="ARBA00022840"/>
    </source>
</evidence>
<gene>
    <name evidence="16" type="primary">ERCC6L2</name>
    <name evidence="16" type="ORF">O9K51_06067</name>
</gene>
<name>A0AB34FM86_9HYPO</name>
<feature type="region of interest" description="Disordered" evidence="11">
    <location>
        <begin position="1642"/>
        <end position="1661"/>
    </location>
</feature>
<comment type="caution">
    <text evidence="16">The sequence shown here is derived from an EMBL/GenBank/DDBJ whole genome shotgun (WGS) entry which is preliminary data.</text>
</comment>
<dbReference type="PROSITE" id="PS51192">
    <property type="entry name" value="HELICASE_ATP_BIND_1"/>
    <property type="match status" value="1"/>
</dbReference>
<evidence type="ECO:0000313" key="17">
    <source>
        <dbReference type="Proteomes" id="UP001163105"/>
    </source>
</evidence>
<keyword evidence="6" id="KW-0378">Hydrolase</keyword>
<feature type="compositionally biased region" description="Acidic residues" evidence="11">
    <location>
        <begin position="1790"/>
        <end position="1804"/>
    </location>
</feature>
<organism evidence="16 17">
    <name type="scientific">Purpureocillium lavendulum</name>
    <dbReference type="NCBI Taxonomy" id="1247861"/>
    <lineage>
        <taxon>Eukaryota</taxon>
        <taxon>Fungi</taxon>
        <taxon>Dikarya</taxon>
        <taxon>Ascomycota</taxon>
        <taxon>Pezizomycotina</taxon>
        <taxon>Sordariomycetes</taxon>
        <taxon>Hypocreomycetidae</taxon>
        <taxon>Hypocreales</taxon>
        <taxon>Ophiocordycipitaceae</taxon>
        <taxon>Purpureocillium</taxon>
    </lineage>
</organism>
<evidence type="ECO:0000256" key="6">
    <source>
        <dbReference type="ARBA" id="ARBA00022801"/>
    </source>
</evidence>
<feature type="compositionally biased region" description="Basic and acidic residues" evidence="11">
    <location>
        <begin position="612"/>
        <end position="621"/>
    </location>
</feature>
<dbReference type="InterPro" id="IPR050496">
    <property type="entry name" value="SNF2_RAD54_helicase_repair"/>
</dbReference>
<evidence type="ECO:0000256" key="8">
    <source>
        <dbReference type="ARBA" id="ARBA00022989"/>
    </source>
</evidence>
<dbReference type="Gene3D" id="3.40.50.10810">
    <property type="entry name" value="Tandem AAA-ATPase domain"/>
    <property type="match status" value="1"/>
</dbReference>
<feature type="compositionally biased region" description="Polar residues" evidence="11">
    <location>
        <begin position="1812"/>
        <end position="1825"/>
    </location>
</feature>
<dbReference type="SUPFAM" id="SSF103473">
    <property type="entry name" value="MFS general substrate transporter"/>
    <property type="match status" value="1"/>
</dbReference>
<dbReference type="GO" id="GO:0022857">
    <property type="term" value="F:transmembrane transporter activity"/>
    <property type="evidence" value="ECO:0007669"/>
    <property type="project" value="InterPro"/>
</dbReference>
<protein>
    <submittedName>
        <fullName evidence="16">Alkaline serine protease P32</fullName>
    </submittedName>
</protein>
<keyword evidence="5" id="KW-0547">Nucleotide-binding</keyword>
<comment type="subcellular location">
    <subcellularLocation>
        <location evidence="2">Membrane</location>
        <topology evidence="2">Multi-pass membrane protein</topology>
    </subcellularLocation>
    <subcellularLocation>
        <location evidence="1">Nucleus</location>
    </subcellularLocation>
</comment>
<evidence type="ECO:0000256" key="12">
    <source>
        <dbReference type="SAM" id="Phobius"/>
    </source>
</evidence>
<feature type="domain" description="Helicase ATP-binding" evidence="14">
    <location>
        <begin position="729"/>
        <end position="907"/>
    </location>
</feature>
<keyword evidence="8 12" id="KW-1133">Transmembrane helix</keyword>
<feature type="transmembrane region" description="Helical" evidence="12">
    <location>
        <begin position="345"/>
        <end position="364"/>
    </location>
</feature>
<dbReference type="InterPro" id="IPR014001">
    <property type="entry name" value="Helicase_ATP-bd"/>
</dbReference>
<evidence type="ECO:0000256" key="5">
    <source>
        <dbReference type="ARBA" id="ARBA00022741"/>
    </source>
</evidence>
<dbReference type="PROSITE" id="PS51194">
    <property type="entry name" value="HELICASE_CTER"/>
    <property type="match status" value="1"/>
</dbReference>
<feature type="compositionally biased region" description="Polar residues" evidence="11">
    <location>
        <begin position="1846"/>
        <end position="1859"/>
    </location>
</feature>
<evidence type="ECO:0000256" key="3">
    <source>
        <dbReference type="ARBA" id="ARBA00022448"/>
    </source>
</evidence>
<dbReference type="InterPro" id="IPR038718">
    <property type="entry name" value="SNF2-like_sf"/>
</dbReference>
<feature type="domain" description="Helicase C-terminal" evidence="15">
    <location>
        <begin position="1097"/>
        <end position="1250"/>
    </location>
</feature>
<dbReference type="InterPro" id="IPR036259">
    <property type="entry name" value="MFS_trans_sf"/>
</dbReference>
<dbReference type="EMBL" id="JAQHRD010000005">
    <property type="protein sequence ID" value="KAJ6440277.1"/>
    <property type="molecule type" value="Genomic_DNA"/>
</dbReference>
<feature type="domain" description="Major facilitator superfamily (MFS) profile" evidence="13">
    <location>
        <begin position="69"/>
        <end position="495"/>
    </location>
</feature>
<dbReference type="InterPro" id="IPR057931">
    <property type="entry name" value="RHH_ERCC6L2"/>
</dbReference>
<dbReference type="CDD" id="cd18793">
    <property type="entry name" value="SF2_C_SNF"/>
    <property type="match status" value="1"/>
</dbReference>
<dbReference type="Proteomes" id="UP001163105">
    <property type="component" value="Unassembled WGS sequence"/>
</dbReference>
<sequence>MAKPNVDPAPAVDADADAGIEKEQLRHIDLSSAKDGPRPFQAPEIIRSMSPEDRDAFEKKLVRKIDIRLLPMIVLMYILNYIDRNNIASARLAGLEDDLKLDDSGTQFNTAVSILFVGYLLMQVPSNLLLNKIGKPGKYLPACWTLTAMQMAVWGVISTATAACHSFGGLVAARFFLGFVEAAYFPGCLYYLSCWYTRKELSVRTTYLYAGSLISGAFSGLIAAGITGNMDGARGLRAWRWLFIIEGAITVFVAIFAFWILPDFPRTTRWLDEKEMALAVWRLEEDIGQDDWVNSEEQTFWHGFKLALEDVKMWVLLVLLFGNISAASITNFFPTVVATLKFSNVITLLLTAPPYCLGVITTFANAWHADRTGERFYHITLPLCLAMVTFIIAAATTNTAARYVAMMLMIPGLYSGFTTALAWISNTLPRPPAKRAAALAFINAVANATSIYTAYLYPKSAKPGYTGAFIHNCVLCAVAIAAAFVLKLMLVRLNKKLDRGERVEGAINAAPGEAVEHGFSRRVFAVPTRFSLDLPRHILTAMSRHKQPVVDLLDDDGSASDPDDGLLDATAQESRKRKVELEAEEKVRWTDDSDSAPVKPKKRRAKRKSTAKKRDVSDVHGDGNGAPDDDLEEAGIPDYLQERRRAFDADKKLHHEAALMLPPDYSDIDFDESSRLGELKERPEFDASSGIRPSRPYKDIELPQSAGLIPASIAQYLRDYQVAGVKFLHRKFVYQEGGILGDDMGLGKTVQVAAFLTAAFGKTGDERDARRMREIRFCSGRWYPRILIICPGSLIMNWKNEMNRWGWWHIDVFHGANKDDVLGTARSGLLEIMITTYDTYKNSRSSINMVQWDAVVCDECHRLKDRYSETTKALAEVNALCRIGLTGTAIQNKYEELWTLLDWTNPGHFGAKAEWSQTITKPLTVGQSHDATGAQLSLARQTAKKLVQNLLPRYFLRRMKTLIADQLPKKTDRVVFCPLTDLQLEAYENFLSSAELELLRTVSDTCEHGKKKGWCCQKYLPSGAQWQHAVFPSIIVLQKLANHLTLLVPSTTDMEPRHKNELRTLQTCMPDMWEMLYEQRDQIRNLVNPEFCGKWKVLRKLLKFWHSSGDKVLVFSHSVRLLRILQHLFTNTSYNVSYLDGSLSYEARQDVVDTFNSDPTQFVFLISTKAGGVGLNITSANKVVIIDPHWNPSYDLQAQDRAYRIGQTRDVEVFRLISLGTVEEIVYARQIYKQQQANIGYTASSERRYFKGVQQDQDRKGEIFGLANIFTYHSDSGLLRDIVNKTNIAEAKAGVHLADVDMEKAAKDEESLGMVKKEETESEDGGISQLAALLTAENQEKLLESQKTAVPKTDAIQAILTSVGVEYTHDNSEVVGTSKVEEQLSRRAELATYAAGDAEGQSALFADTEDEDGDDLHSVYRPPEDVCLRQFCEMAREFGFKNGLAFAPIVETWSSETRRSCLAAFYRRREAALARAEAVKKDDEDVKRSFKSEEDMKVFKDEGDIKRLKEEDTVKMLKDEDVKDEMKQESMKLEPKIEEDTKGVKLEGGHATADVKSEGIKNEAVKEEVKLHSLKMEDGTVGKLDSKPSIKHERDGSEEKVAVKLEDGKSKRTSIFLIDDDDDDELGWLGWLLGKSAENVGKNGEGGLVGRGDEVDLVPRPGGEEALLGVAADAARPQEERPRDVDESYVDRRCRGDLAVPGLGVADGLDAHGDDLVDVAEADLLDALPQRRGGLRVRLDAVDLGDAATAGQLPLARRAVASRARVRRRGTGTGADTRKDVGPHAAPGADLEDGAVDGGADDGVVDAAPETRPSSRGMTRASPASLTLGPTVAQKWPKRASEKAGGQSSFQTAPERTMS</sequence>
<keyword evidence="3" id="KW-0813">Transport</keyword>
<dbReference type="InterPro" id="IPR020846">
    <property type="entry name" value="MFS_dom"/>
</dbReference>
<dbReference type="SUPFAM" id="SSF52540">
    <property type="entry name" value="P-loop containing nucleoside triphosphate hydrolases"/>
    <property type="match status" value="2"/>
</dbReference>
<feature type="transmembrane region" description="Helical" evidence="12">
    <location>
        <begin position="436"/>
        <end position="457"/>
    </location>
</feature>
<keyword evidence="7" id="KW-0067">ATP-binding</keyword>
<dbReference type="SMART" id="SM00487">
    <property type="entry name" value="DEXDc"/>
    <property type="match status" value="1"/>
</dbReference>
<proteinExistence type="predicted"/>
<feature type="transmembrane region" description="Helical" evidence="12">
    <location>
        <begin position="207"/>
        <end position="226"/>
    </location>
</feature>
<evidence type="ECO:0000259" key="14">
    <source>
        <dbReference type="PROSITE" id="PS51192"/>
    </source>
</evidence>
<feature type="compositionally biased region" description="Basic and acidic residues" evidence="11">
    <location>
        <begin position="579"/>
        <end position="591"/>
    </location>
</feature>
<dbReference type="PROSITE" id="PS50850">
    <property type="entry name" value="MFS"/>
    <property type="match status" value="1"/>
</dbReference>
<evidence type="ECO:0000256" key="10">
    <source>
        <dbReference type="ARBA" id="ARBA00023242"/>
    </source>
</evidence>
<evidence type="ECO:0000256" key="11">
    <source>
        <dbReference type="SAM" id="MobiDB-lite"/>
    </source>
</evidence>
<feature type="transmembrane region" description="Helical" evidence="12">
    <location>
        <begin position="376"/>
        <end position="397"/>
    </location>
</feature>
<evidence type="ECO:0000259" key="13">
    <source>
        <dbReference type="PROSITE" id="PS50850"/>
    </source>
</evidence>
<feature type="transmembrane region" description="Helical" evidence="12">
    <location>
        <begin position="469"/>
        <end position="490"/>
    </location>
</feature>
<evidence type="ECO:0000313" key="16">
    <source>
        <dbReference type="EMBL" id="KAJ6440277.1"/>
    </source>
</evidence>
<feature type="compositionally biased region" description="Basic residues" evidence="11">
    <location>
        <begin position="599"/>
        <end position="611"/>
    </location>
</feature>
<dbReference type="Gene3D" id="1.20.1250.20">
    <property type="entry name" value="MFS general substrate transporter like domains"/>
    <property type="match status" value="2"/>
</dbReference>
<feature type="region of interest" description="Disordered" evidence="11">
    <location>
        <begin position="552"/>
        <end position="634"/>
    </location>
</feature>
<dbReference type="InterPro" id="IPR011701">
    <property type="entry name" value="MFS"/>
</dbReference>
<feature type="compositionally biased region" description="Acidic residues" evidence="11">
    <location>
        <begin position="552"/>
        <end position="566"/>
    </location>
</feature>
<feature type="transmembrane region" description="Helical" evidence="12">
    <location>
        <begin position="314"/>
        <end position="333"/>
    </location>
</feature>
<dbReference type="GO" id="GO:0005634">
    <property type="term" value="C:nucleus"/>
    <property type="evidence" value="ECO:0007669"/>
    <property type="project" value="UniProtKB-SubCell"/>
</dbReference>
<dbReference type="InterPro" id="IPR027417">
    <property type="entry name" value="P-loop_NTPase"/>
</dbReference>
<feature type="transmembrane region" description="Helical" evidence="12">
    <location>
        <begin position="238"/>
        <end position="261"/>
    </location>
</feature>
<dbReference type="GO" id="GO:0006508">
    <property type="term" value="P:proteolysis"/>
    <property type="evidence" value="ECO:0007669"/>
    <property type="project" value="UniProtKB-KW"/>
</dbReference>
<dbReference type="PANTHER" id="PTHR45629">
    <property type="entry name" value="SNF2/RAD54 FAMILY MEMBER"/>
    <property type="match status" value="1"/>
</dbReference>
<evidence type="ECO:0000256" key="1">
    <source>
        <dbReference type="ARBA" id="ARBA00004123"/>
    </source>
</evidence>
<evidence type="ECO:0000259" key="15">
    <source>
        <dbReference type="PROSITE" id="PS51194"/>
    </source>
</evidence>
<keyword evidence="16" id="KW-0645">Protease</keyword>
<dbReference type="Pfam" id="PF07690">
    <property type="entry name" value="MFS_1"/>
    <property type="match status" value="1"/>
</dbReference>